<dbReference type="Proteomes" id="UP000765845">
    <property type="component" value="Unassembled WGS sequence"/>
</dbReference>
<feature type="signal peptide" evidence="1">
    <location>
        <begin position="1"/>
        <end position="23"/>
    </location>
</feature>
<keyword evidence="1" id="KW-0732">Signal</keyword>
<name>A0ABX1GIE0_9GAMM</name>
<proteinExistence type="predicted"/>
<accession>A0ABX1GIE0</accession>
<dbReference type="EMBL" id="JAAWWK010000006">
    <property type="protein sequence ID" value="NKI18936.1"/>
    <property type="molecule type" value="Genomic_DNA"/>
</dbReference>
<reference evidence="2 3" key="1">
    <citation type="submission" date="2020-04" db="EMBL/GenBank/DDBJ databases">
        <authorList>
            <person name="Yoon J."/>
        </authorList>
    </citation>
    <scope>NUCLEOTIDE SEQUENCE [LARGE SCALE GENOMIC DNA]</scope>
    <source>
        <strain evidence="2 3">KMU-166</strain>
    </source>
</reference>
<keyword evidence="3" id="KW-1185">Reference proteome</keyword>
<organism evidence="2 3">
    <name type="scientific">Spongiibacter thalassae</name>
    <dbReference type="NCBI Taxonomy" id="2721624"/>
    <lineage>
        <taxon>Bacteria</taxon>
        <taxon>Pseudomonadati</taxon>
        <taxon>Pseudomonadota</taxon>
        <taxon>Gammaproteobacteria</taxon>
        <taxon>Cellvibrionales</taxon>
        <taxon>Spongiibacteraceae</taxon>
        <taxon>Spongiibacter</taxon>
    </lineage>
</organism>
<evidence type="ECO:0000313" key="3">
    <source>
        <dbReference type="Proteomes" id="UP000765845"/>
    </source>
</evidence>
<evidence type="ECO:0000256" key="1">
    <source>
        <dbReference type="SAM" id="SignalP"/>
    </source>
</evidence>
<evidence type="ECO:0000313" key="2">
    <source>
        <dbReference type="EMBL" id="NKI18936.1"/>
    </source>
</evidence>
<feature type="chain" id="PRO_5047347222" evidence="1">
    <location>
        <begin position="24"/>
        <end position="124"/>
    </location>
</feature>
<protein>
    <submittedName>
        <fullName evidence="2">Uncharacterized protein</fullName>
    </submittedName>
</protein>
<sequence length="124" mass="13382">MNSARIKWWAVLLIAMAPMSVYSDAFLEAASAMCEKSKQCAKASLAGEAMAPEMEAMLMQHIDQLCMTMQGQFSRVASASGHPLYQPATACMRSLAEQSCAELEASDNSTPACARYEALAADYD</sequence>
<dbReference type="RefSeq" id="WP_168451453.1">
    <property type="nucleotide sequence ID" value="NZ_JAAWWK010000006.1"/>
</dbReference>
<comment type="caution">
    <text evidence="2">The sequence shown here is derived from an EMBL/GenBank/DDBJ whole genome shotgun (WGS) entry which is preliminary data.</text>
</comment>
<gene>
    <name evidence="2" type="ORF">HCU74_16120</name>
</gene>